<sequence length="118" mass="13846">YENEKSLIKSAVVSFEEFRNFEDLLKAALHLKELLFEEMLIKINFQYNNSSVWHPILSGLDKNLEVYSQLKAQHVCFIIDSIINNPDELSDKRISAFDLMMVQQHLKKLLPPYNTNFV</sequence>
<keyword evidence="2" id="KW-1185">Reference proteome</keyword>
<reference evidence="1" key="1">
    <citation type="submission" date="2021-06" db="EMBL/GenBank/DDBJ databases">
        <authorList>
            <person name="Kallberg Y."/>
            <person name="Tangrot J."/>
            <person name="Rosling A."/>
        </authorList>
    </citation>
    <scope>NUCLEOTIDE SEQUENCE</scope>
    <source>
        <strain evidence="1">87-6 pot B 2015</strain>
    </source>
</reference>
<gene>
    <name evidence="1" type="ORF">FMOSSE_LOCUS14801</name>
</gene>
<feature type="non-terminal residue" evidence="1">
    <location>
        <position position="1"/>
    </location>
</feature>
<comment type="caution">
    <text evidence="1">The sequence shown here is derived from an EMBL/GenBank/DDBJ whole genome shotgun (WGS) entry which is preliminary data.</text>
</comment>
<accession>A0A9N9I2W1</accession>
<dbReference type="Proteomes" id="UP000789375">
    <property type="component" value="Unassembled WGS sequence"/>
</dbReference>
<dbReference type="AlphaFoldDB" id="A0A9N9I2W1"/>
<evidence type="ECO:0000313" key="1">
    <source>
        <dbReference type="EMBL" id="CAG8718261.1"/>
    </source>
</evidence>
<evidence type="ECO:0000313" key="2">
    <source>
        <dbReference type="Proteomes" id="UP000789375"/>
    </source>
</evidence>
<name>A0A9N9I2W1_FUNMO</name>
<proteinExistence type="predicted"/>
<organism evidence="1 2">
    <name type="scientific">Funneliformis mosseae</name>
    <name type="common">Endomycorrhizal fungus</name>
    <name type="synonym">Glomus mosseae</name>
    <dbReference type="NCBI Taxonomy" id="27381"/>
    <lineage>
        <taxon>Eukaryota</taxon>
        <taxon>Fungi</taxon>
        <taxon>Fungi incertae sedis</taxon>
        <taxon>Mucoromycota</taxon>
        <taxon>Glomeromycotina</taxon>
        <taxon>Glomeromycetes</taxon>
        <taxon>Glomerales</taxon>
        <taxon>Glomeraceae</taxon>
        <taxon>Funneliformis</taxon>
    </lineage>
</organism>
<dbReference type="EMBL" id="CAJVPP010012619">
    <property type="protein sequence ID" value="CAG8718261.1"/>
    <property type="molecule type" value="Genomic_DNA"/>
</dbReference>
<protein>
    <submittedName>
        <fullName evidence="1">4812_t:CDS:1</fullName>
    </submittedName>
</protein>